<feature type="transmembrane region" description="Helical" evidence="12">
    <location>
        <begin position="17"/>
        <end position="37"/>
    </location>
</feature>
<evidence type="ECO:0000256" key="9">
    <source>
        <dbReference type="ARBA" id="ARBA00023157"/>
    </source>
</evidence>
<evidence type="ECO:0000313" key="14">
    <source>
        <dbReference type="Ensembl" id="ENSSDAP00000019854.1"/>
    </source>
</evidence>
<dbReference type="GO" id="GO:0005886">
    <property type="term" value="C:plasma membrane"/>
    <property type="evidence" value="ECO:0007669"/>
    <property type="project" value="UniProtKB-SubCell"/>
</dbReference>
<feature type="transmembrane region" description="Helical" evidence="12">
    <location>
        <begin position="241"/>
        <end position="265"/>
    </location>
</feature>
<feature type="transmembrane region" description="Helical" evidence="12">
    <location>
        <begin position="49"/>
        <end position="71"/>
    </location>
</feature>
<dbReference type="PRINTS" id="PR01534">
    <property type="entry name" value="VOMERONASL1R"/>
</dbReference>
<dbReference type="Proteomes" id="UP000694422">
    <property type="component" value="Unplaced"/>
</dbReference>
<evidence type="ECO:0000259" key="13">
    <source>
        <dbReference type="PROSITE" id="PS50262"/>
    </source>
</evidence>
<feature type="domain" description="G-protein coupled receptors family 1 profile" evidence="13">
    <location>
        <begin position="27"/>
        <end position="290"/>
    </location>
</feature>
<evidence type="ECO:0000256" key="1">
    <source>
        <dbReference type="ARBA" id="ARBA00004651"/>
    </source>
</evidence>
<comment type="subcellular location">
    <subcellularLocation>
        <location evidence="1 12">Cell membrane</location>
        <topology evidence="1 12">Multi-pass membrane protein</topology>
    </subcellularLocation>
</comment>
<evidence type="ECO:0000256" key="10">
    <source>
        <dbReference type="ARBA" id="ARBA00023170"/>
    </source>
</evidence>
<feature type="transmembrane region" description="Helical" evidence="12">
    <location>
        <begin position="91"/>
        <end position="115"/>
    </location>
</feature>
<protein>
    <recommendedName>
        <fullName evidence="12">Vomeronasal type-1 receptor</fullName>
    </recommendedName>
</protein>
<dbReference type="InterPro" id="IPR017452">
    <property type="entry name" value="GPCR_Rhodpsn_7TM"/>
</dbReference>
<keyword evidence="9" id="KW-1015">Disulfide bond</keyword>
<dbReference type="GO" id="GO:0007606">
    <property type="term" value="P:sensory perception of chemical stimulus"/>
    <property type="evidence" value="ECO:0007669"/>
    <property type="project" value="UniProtKB-ARBA"/>
</dbReference>
<keyword evidence="3 12" id="KW-1003">Cell membrane</keyword>
<name>A0A8C9QDF2_SPEDA</name>
<dbReference type="GO" id="GO:0019236">
    <property type="term" value="P:response to pheromone"/>
    <property type="evidence" value="ECO:0007669"/>
    <property type="project" value="UniProtKB-KW"/>
</dbReference>
<keyword evidence="10 12" id="KW-0675">Receptor</keyword>
<keyword evidence="11 12" id="KW-0807">Transducer</keyword>
<evidence type="ECO:0000256" key="2">
    <source>
        <dbReference type="ARBA" id="ARBA00010663"/>
    </source>
</evidence>
<dbReference type="PANTHER" id="PTHR24062">
    <property type="entry name" value="VOMERONASAL TYPE-1 RECEPTOR"/>
    <property type="match status" value="1"/>
</dbReference>
<keyword evidence="15" id="KW-1185">Reference proteome</keyword>
<keyword evidence="7 12" id="KW-0297">G-protein coupled receptor</keyword>
<evidence type="ECO:0000256" key="4">
    <source>
        <dbReference type="ARBA" id="ARBA00022507"/>
    </source>
</evidence>
<evidence type="ECO:0000256" key="11">
    <source>
        <dbReference type="ARBA" id="ARBA00023224"/>
    </source>
</evidence>
<dbReference type="Gene3D" id="1.20.1070.10">
    <property type="entry name" value="Rhodopsin 7-helix transmembrane proteins"/>
    <property type="match status" value="1"/>
</dbReference>
<dbReference type="SUPFAM" id="SSF81321">
    <property type="entry name" value="Family A G protein-coupled receptor-like"/>
    <property type="match status" value="1"/>
</dbReference>
<dbReference type="CDD" id="cd13949">
    <property type="entry name" value="7tm_V1R_pheromone"/>
    <property type="match status" value="1"/>
</dbReference>
<organism evidence="14 15">
    <name type="scientific">Spermophilus dauricus</name>
    <name type="common">Daurian ground squirrel</name>
    <dbReference type="NCBI Taxonomy" id="99837"/>
    <lineage>
        <taxon>Eukaryota</taxon>
        <taxon>Metazoa</taxon>
        <taxon>Chordata</taxon>
        <taxon>Craniata</taxon>
        <taxon>Vertebrata</taxon>
        <taxon>Euteleostomi</taxon>
        <taxon>Mammalia</taxon>
        <taxon>Eutheria</taxon>
        <taxon>Euarchontoglires</taxon>
        <taxon>Glires</taxon>
        <taxon>Rodentia</taxon>
        <taxon>Sciuromorpha</taxon>
        <taxon>Sciuridae</taxon>
        <taxon>Xerinae</taxon>
        <taxon>Marmotini</taxon>
        <taxon>Spermophilus</taxon>
    </lineage>
</organism>
<dbReference type="PROSITE" id="PS50262">
    <property type="entry name" value="G_PROTEIN_RECEP_F1_2"/>
    <property type="match status" value="1"/>
</dbReference>
<dbReference type="FunFam" id="1.20.1070.10:FF:000051">
    <property type="entry name" value="Vomeronasal type-1 receptor"/>
    <property type="match status" value="1"/>
</dbReference>
<dbReference type="GO" id="GO:0016503">
    <property type="term" value="F:pheromone receptor activity"/>
    <property type="evidence" value="ECO:0007669"/>
    <property type="project" value="InterPro"/>
</dbReference>
<comment type="similarity">
    <text evidence="2 12">Belongs to the G-protein coupled receptor 1 family.</text>
</comment>
<keyword evidence="6 12" id="KW-1133">Transmembrane helix</keyword>
<reference evidence="14" key="2">
    <citation type="submission" date="2025-09" db="UniProtKB">
        <authorList>
            <consortium name="Ensembl"/>
        </authorList>
    </citation>
    <scope>IDENTIFICATION</scope>
</reference>
<evidence type="ECO:0000256" key="5">
    <source>
        <dbReference type="ARBA" id="ARBA00022692"/>
    </source>
</evidence>
<proteinExistence type="inferred from homology"/>
<evidence type="ECO:0000256" key="8">
    <source>
        <dbReference type="ARBA" id="ARBA00023136"/>
    </source>
</evidence>
<sequence length="315" mass="35464">MGKHPELNGVANLRSTFYSEVGIGIVANTLLFLFRIIKLLCNKRLKSMDWIVGLLALTHLLMLLTIGFLAADTLSPQQGLWGDNRCKSVTNWYRLMRGLSISATFLLSVLQALTLSPRSFCLAKFKPKSPKDSMRSLLFLWVFYMSFSAHFSISVVNDSNGKTPNLIFLSDSCTILHRSYFLRHLFTVLGPFQDVVLIGLMALSSGYMVTLLCRHKRQCQHLHSTSLSPKASPGQKATRTILLLLGFFGLMYCLDCIFSSLRTMWKNDPVCRCIQMMVANGYATVSPLVFICTEKQSVTFLKGLWQNNHQCLIIA</sequence>
<evidence type="ECO:0000256" key="12">
    <source>
        <dbReference type="RuleBase" id="RU364061"/>
    </source>
</evidence>
<feature type="transmembrane region" description="Helical" evidence="12">
    <location>
        <begin position="195"/>
        <end position="213"/>
    </location>
</feature>
<feature type="transmembrane region" description="Helical" evidence="12">
    <location>
        <begin position="136"/>
        <end position="156"/>
    </location>
</feature>
<evidence type="ECO:0000256" key="3">
    <source>
        <dbReference type="ARBA" id="ARBA00022475"/>
    </source>
</evidence>
<dbReference type="Ensembl" id="ENSSDAT00000022713.1">
    <property type="protein sequence ID" value="ENSSDAP00000019854.1"/>
    <property type="gene ID" value="ENSSDAG00000018102.1"/>
</dbReference>
<reference evidence="14" key="1">
    <citation type="submission" date="2025-08" db="UniProtKB">
        <authorList>
            <consortium name="Ensembl"/>
        </authorList>
    </citation>
    <scope>IDENTIFICATION</scope>
</reference>
<evidence type="ECO:0000256" key="6">
    <source>
        <dbReference type="ARBA" id="ARBA00022989"/>
    </source>
</evidence>
<accession>A0A8C9QDF2</accession>
<dbReference type="Pfam" id="PF03402">
    <property type="entry name" value="V1R"/>
    <property type="match status" value="1"/>
</dbReference>
<dbReference type="InterPro" id="IPR004072">
    <property type="entry name" value="Vmron_rcpt_1"/>
</dbReference>
<evidence type="ECO:0000256" key="7">
    <source>
        <dbReference type="ARBA" id="ARBA00023040"/>
    </source>
</evidence>
<keyword evidence="8 12" id="KW-0472">Membrane</keyword>
<dbReference type="AlphaFoldDB" id="A0A8C9QDF2"/>
<evidence type="ECO:0000313" key="15">
    <source>
        <dbReference type="Proteomes" id="UP000694422"/>
    </source>
</evidence>
<keyword evidence="5 12" id="KW-0812">Transmembrane</keyword>
<keyword evidence="4 12" id="KW-0589">Pheromone response</keyword>